<dbReference type="GO" id="GO:0016787">
    <property type="term" value="F:hydrolase activity"/>
    <property type="evidence" value="ECO:0007669"/>
    <property type="project" value="UniProtKB-KW"/>
</dbReference>
<dbReference type="InterPro" id="IPR042099">
    <property type="entry name" value="ANL_N_sf"/>
</dbReference>
<dbReference type="PANTHER" id="PTHR43201">
    <property type="entry name" value="ACYL-COA SYNTHETASE"/>
    <property type="match status" value="1"/>
</dbReference>
<accession>A0ABV5UZQ9</accession>
<comment type="caution">
    <text evidence="6">The sequence shown here is derived from an EMBL/GenBank/DDBJ whole genome shotgun (WGS) entry which is preliminary data.</text>
</comment>
<feature type="domain" description="AB hydrolase-1" evidence="5">
    <location>
        <begin position="74"/>
        <end position="316"/>
    </location>
</feature>
<dbReference type="InterPro" id="IPR000873">
    <property type="entry name" value="AMP-dep_synth/lig_dom"/>
</dbReference>
<sequence length="908" mass="94242">MSARTGPALPQRIHGPAGRAVQDPAGPGAREFPGVDPAWSRVVVAPDAEGTPRRWHLLDTGAGDASGTDGGVRPTLLCVHGNPTWSYLWRRVLEQAPEGWRVVAVDQLGMGWSERPDRPRTLPQRIADLSALTETLGLTGPVAVAVHDWGGPVGLGWALRHRHQLAGLVLTNTAVHQPTTSAPPAVIRLARSPGLLAQVCRRTPLFVRATTALSVPPLPAEVRRAFAAPYATPGRRAAVADFVADIPFEPDHPSRPALDAVAEDLRTLGVVPALMVWGPRDPVFGQRYLDDLLTRLPHADVQRWTGASHLVLEDRPASVPVIWDWLAERVGTAAADGAGRPSGPGVDVPRVPVRVDVSRPGATAVAELGGTGRQVTFGQLAERVEEVAAALADGGVRPGDRVAVLVPPGIDLTTVVYALWRVGAVVVVADAGLGLGRLGAALRSAGPRHVVGIGRALALARATRVPGRRWRVEPGGEELDRLAARGREVGPTVLADLGGPPGDADGAVLFTSGATGPPKGVVYTRDQLGAQVALLRDTFDLAPGQGLVAAFAPFALYGPALGLRSAVPDMDVTAPHTLTAPALADAVAAVGADAVFASPAALRNVVSTADRLTAGQRAALAGPRLVLSAGAPVPVDVLHRVRELLPSAATHTPYGMTEVLPVATLDPTELAPGAASGAGVCVGRPVHGVDVAVAPLDAHGVPADELATTPGTVGEIVVRGPHVKDRYDRLWATQQATALPAGWHRTGDVGRLDGDGRLWVEGRLAHVVLTADGPVPPYPVEDRLRDVPGLADVAVVGVGPAGVQQVVVVVVPVGGGGRRGRLTGAPGGPDRLAPPEVRDAVRDRAGVPVAAVLVRDWLPVDVRHASKVDRTALAAWADDVLHSPAGPAGPAALVRRALRPRAPRTRSR</sequence>
<protein>
    <submittedName>
        <fullName evidence="6">Alpha/beta fold hydrolase</fullName>
    </submittedName>
</protein>
<dbReference type="Gene3D" id="3.40.50.1820">
    <property type="entry name" value="alpha/beta hydrolase"/>
    <property type="match status" value="1"/>
</dbReference>
<evidence type="ECO:0000256" key="1">
    <source>
        <dbReference type="ARBA" id="ARBA00006432"/>
    </source>
</evidence>
<name>A0ABV5UZQ9_9MICO</name>
<organism evidence="6 7">
    <name type="scientific">Ornithinimicrobium kibberense</name>
    <dbReference type="NCBI Taxonomy" id="282060"/>
    <lineage>
        <taxon>Bacteria</taxon>
        <taxon>Bacillati</taxon>
        <taxon>Actinomycetota</taxon>
        <taxon>Actinomycetes</taxon>
        <taxon>Micrococcales</taxon>
        <taxon>Ornithinimicrobiaceae</taxon>
        <taxon>Ornithinimicrobium</taxon>
    </lineage>
</organism>
<dbReference type="InterPro" id="IPR000073">
    <property type="entry name" value="AB_hydrolase_1"/>
</dbReference>
<feature type="region of interest" description="Disordered" evidence="3">
    <location>
        <begin position="888"/>
        <end position="908"/>
    </location>
</feature>
<keyword evidence="7" id="KW-1185">Reference proteome</keyword>
<feature type="domain" description="AMP-dependent synthetase/ligase" evidence="4">
    <location>
        <begin position="359"/>
        <end position="726"/>
    </location>
</feature>
<evidence type="ECO:0000259" key="4">
    <source>
        <dbReference type="Pfam" id="PF00501"/>
    </source>
</evidence>
<reference evidence="6 7" key="1">
    <citation type="submission" date="2024-09" db="EMBL/GenBank/DDBJ databases">
        <authorList>
            <person name="Sun Q."/>
            <person name="Mori K."/>
        </authorList>
    </citation>
    <scope>NUCLEOTIDE SEQUENCE [LARGE SCALE GENOMIC DNA]</scope>
    <source>
        <strain evidence="6 7">JCM 12763</strain>
    </source>
</reference>
<proteinExistence type="inferred from homology"/>
<evidence type="ECO:0000256" key="2">
    <source>
        <dbReference type="ARBA" id="ARBA00022598"/>
    </source>
</evidence>
<dbReference type="PANTHER" id="PTHR43201:SF5">
    <property type="entry name" value="MEDIUM-CHAIN ACYL-COA LIGASE ACSF2, MITOCHONDRIAL"/>
    <property type="match status" value="1"/>
</dbReference>
<dbReference type="Proteomes" id="UP001589613">
    <property type="component" value="Unassembled WGS sequence"/>
</dbReference>
<dbReference type="SUPFAM" id="SSF56801">
    <property type="entry name" value="Acetyl-CoA synthetase-like"/>
    <property type="match status" value="1"/>
</dbReference>
<feature type="region of interest" description="Disordered" evidence="3">
    <location>
        <begin position="1"/>
        <end position="34"/>
    </location>
</feature>
<dbReference type="SUPFAM" id="SSF53474">
    <property type="entry name" value="alpha/beta-Hydrolases"/>
    <property type="match status" value="1"/>
</dbReference>
<comment type="similarity">
    <text evidence="1">Belongs to the ATP-dependent AMP-binding enzyme family.</text>
</comment>
<dbReference type="Gene3D" id="3.40.50.12780">
    <property type="entry name" value="N-terminal domain of ligase-like"/>
    <property type="match status" value="1"/>
</dbReference>
<dbReference type="Pfam" id="PF00501">
    <property type="entry name" value="AMP-binding"/>
    <property type="match status" value="1"/>
</dbReference>
<evidence type="ECO:0000313" key="7">
    <source>
        <dbReference type="Proteomes" id="UP001589613"/>
    </source>
</evidence>
<evidence type="ECO:0000313" key="6">
    <source>
        <dbReference type="EMBL" id="MFB9731044.1"/>
    </source>
</evidence>
<keyword evidence="6" id="KW-0378">Hydrolase</keyword>
<dbReference type="InterPro" id="IPR045851">
    <property type="entry name" value="AMP-bd_C_sf"/>
</dbReference>
<dbReference type="RefSeq" id="WP_377465626.1">
    <property type="nucleotide sequence ID" value="NZ_JBHMAX010000006.1"/>
</dbReference>
<feature type="compositionally biased region" description="Basic residues" evidence="3">
    <location>
        <begin position="896"/>
        <end position="908"/>
    </location>
</feature>
<dbReference type="InterPro" id="IPR029058">
    <property type="entry name" value="AB_hydrolase_fold"/>
</dbReference>
<dbReference type="EMBL" id="JBHMAX010000006">
    <property type="protein sequence ID" value="MFB9731044.1"/>
    <property type="molecule type" value="Genomic_DNA"/>
</dbReference>
<evidence type="ECO:0000259" key="5">
    <source>
        <dbReference type="Pfam" id="PF00561"/>
    </source>
</evidence>
<dbReference type="Gene3D" id="3.30.300.30">
    <property type="match status" value="1"/>
</dbReference>
<dbReference type="Pfam" id="PF00561">
    <property type="entry name" value="Abhydrolase_1"/>
    <property type="match status" value="1"/>
</dbReference>
<gene>
    <name evidence="6" type="ORF">ACFFN0_03190</name>
</gene>
<keyword evidence="2" id="KW-0436">Ligase</keyword>
<evidence type="ECO:0000256" key="3">
    <source>
        <dbReference type="SAM" id="MobiDB-lite"/>
    </source>
</evidence>